<comment type="caution">
    <text evidence="1">The sequence shown here is derived from an EMBL/GenBank/DDBJ whole genome shotgun (WGS) entry which is preliminary data.</text>
</comment>
<gene>
    <name evidence="1" type="ORF">N8T08_005690</name>
</gene>
<proteinExistence type="predicted"/>
<name>A0ACC3B2B3_9EURO</name>
<evidence type="ECO:0000313" key="1">
    <source>
        <dbReference type="EMBL" id="KAK1144277.1"/>
    </source>
</evidence>
<sequence>MSSPDLSPVGVKFALKDEKRAVSSSSTLAVVPEGDFLRPPATALTAPQPGEFDPSVGAKPSSPFYRHATPSVSLAKLKARTKNSASPCDDSLYDLENNTLDTTQASIREDGSRRESKLWVQEKRRCGCMRSLSKRQRLVLKAVIAIGTLGSMVAIALGITAAVGGGVWRSDHQHRVIG</sequence>
<accession>A0ACC3B2B3</accession>
<dbReference type="Proteomes" id="UP001177260">
    <property type="component" value="Unassembled WGS sequence"/>
</dbReference>
<evidence type="ECO:0000313" key="2">
    <source>
        <dbReference type="Proteomes" id="UP001177260"/>
    </source>
</evidence>
<dbReference type="EMBL" id="JAOPJF010000032">
    <property type="protein sequence ID" value="KAK1144277.1"/>
    <property type="molecule type" value="Genomic_DNA"/>
</dbReference>
<reference evidence="1 2" key="1">
    <citation type="journal article" date="2023" name="ACS Omega">
        <title>Identification of the Neoaspergillic Acid Biosynthesis Gene Cluster by Establishing an In Vitro CRISPR-Ribonucleoprotein Genetic System in Aspergillus melleus.</title>
        <authorList>
            <person name="Yuan B."/>
            <person name="Grau M.F."/>
            <person name="Murata R.M."/>
            <person name="Torok T."/>
            <person name="Venkateswaran K."/>
            <person name="Stajich J.E."/>
            <person name="Wang C.C.C."/>
        </authorList>
    </citation>
    <scope>NUCLEOTIDE SEQUENCE [LARGE SCALE GENOMIC DNA]</scope>
    <source>
        <strain evidence="1 2">IMV 1140</strain>
    </source>
</reference>
<keyword evidence="2" id="KW-1185">Reference proteome</keyword>
<organism evidence="1 2">
    <name type="scientific">Aspergillus melleus</name>
    <dbReference type="NCBI Taxonomy" id="138277"/>
    <lineage>
        <taxon>Eukaryota</taxon>
        <taxon>Fungi</taxon>
        <taxon>Dikarya</taxon>
        <taxon>Ascomycota</taxon>
        <taxon>Pezizomycotina</taxon>
        <taxon>Eurotiomycetes</taxon>
        <taxon>Eurotiomycetidae</taxon>
        <taxon>Eurotiales</taxon>
        <taxon>Aspergillaceae</taxon>
        <taxon>Aspergillus</taxon>
        <taxon>Aspergillus subgen. Circumdati</taxon>
    </lineage>
</organism>
<protein>
    <submittedName>
        <fullName evidence="1">Uncharacterized protein</fullName>
    </submittedName>
</protein>